<dbReference type="GO" id="GO:0030791">
    <property type="term" value="F:arsenite methyltransferase activity"/>
    <property type="evidence" value="ECO:0007669"/>
    <property type="project" value="UniProtKB-EC"/>
</dbReference>
<dbReference type="EC" id="2.1.1.137" evidence="4"/>
<dbReference type="RefSeq" id="WP_040100226.1">
    <property type="nucleotide sequence ID" value="NZ_JWJD01000006.1"/>
</dbReference>
<dbReference type="Gene3D" id="3.40.50.150">
    <property type="entry name" value="Vaccinia Virus protein VP39"/>
    <property type="match status" value="1"/>
</dbReference>
<evidence type="ECO:0000313" key="11">
    <source>
        <dbReference type="Proteomes" id="UP000035068"/>
    </source>
</evidence>
<comment type="caution">
    <text evidence="10">The sequence shown here is derived from an EMBL/GenBank/DDBJ whole genome shotgun (WGS) entry which is preliminary data.</text>
</comment>
<sequence length="349" mass="38531">MRNTETTLAAVKDYYGQVLKNSKDLKTSACCSIEAVPAHHRSILAQIDSEIIERFYGCGSPIPAALEGCTVLDLGCGTGRDAYLLSKLVGEQGRVIGLDMTHEQLEVARRHLEGQTARFGYAKPNLDFRQGYIEDLLGAGIADDSIDLVVSNCVINLSPDKRRVFSEIFRVLKPGGELYFSDVFAGRRIPDALRTDPVLHGECLAGALYVEDFRRLLRELGCLDYRMMSSRRIELGNEEVEAKAGMIDFHSITVRAFKLPLEDICEDYGQVAVYLGTIPECPHHFALDDHHLFETGRPLRVCGNTAGMVSQTRFARHFRVAGDKSVHFGPFPCDPATPSTGDSTPKACC</sequence>
<evidence type="ECO:0000256" key="2">
    <source>
        <dbReference type="ARBA" id="ARBA00022691"/>
    </source>
</evidence>
<dbReference type="GO" id="GO:0032259">
    <property type="term" value="P:methylation"/>
    <property type="evidence" value="ECO:0007669"/>
    <property type="project" value="UniProtKB-KW"/>
</dbReference>
<protein>
    <recommendedName>
        <fullName evidence="5">Arsenite methyltransferase</fullName>
        <ecNumber evidence="4">2.1.1.137</ecNumber>
    </recommendedName>
</protein>
<evidence type="ECO:0000256" key="3">
    <source>
        <dbReference type="ARBA" id="ARBA00034487"/>
    </source>
</evidence>
<keyword evidence="11" id="KW-1185">Reference proteome</keyword>
<evidence type="ECO:0000256" key="8">
    <source>
        <dbReference type="ARBA" id="ARBA00048428"/>
    </source>
</evidence>
<name>A0A0C2HSZ6_9BACT</name>
<dbReference type="InterPro" id="IPR026669">
    <property type="entry name" value="Arsenite_MeTrfase-like"/>
</dbReference>
<comment type="similarity">
    <text evidence="3">Belongs to the methyltransferase superfamily. Arsenite methyltransferase family.</text>
</comment>
<keyword evidence="10" id="KW-0489">Methyltransferase</keyword>
<evidence type="ECO:0000313" key="10">
    <source>
        <dbReference type="EMBL" id="KIH75912.1"/>
    </source>
</evidence>
<evidence type="ECO:0000259" key="9">
    <source>
        <dbReference type="Pfam" id="PF13847"/>
    </source>
</evidence>
<dbReference type="InterPro" id="IPR029063">
    <property type="entry name" value="SAM-dependent_MTases_sf"/>
</dbReference>
<proteinExistence type="inferred from homology"/>
<accession>A0A0C2HSZ6</accession>
<evidence type="ECO:0000256" key="7">
    <source>
        <dbReference type="ARBA" id="ARBA00047943"/>
    </source>
</evidence>
<keyword evidence="2" id="KW-0949">S-adenosyl-L-methionine</keyword>
<dbReference type="PANTHER" id="PTHR43675">
    <property type="entry name" value="ARSENITE METHYLTRANSFERASE"/>
    <property type="match status" value="1"/>
</dbReference>
<dbReference type="Gene3D" id="3.40.5.100">
    <property type="match status" value="1"/>
</dbReference>
<evidence type="ECO:0000256" key="6">
    <source>
        <dbReference type="ARBA" id="ARBA00047941"/>
    </source>
</evidence>
<dbReference type="Proteomes" id="UP000035068">
    <property type="component" value="Unassembled WGS sequence"/>
</dbReference>
<evidence type="ECO:0000256" key="4">
    <source>
        <dbReference type="ARBA" id="ARBA00034521"/>
    </source>
</evidence>
<evidence type="ECO:0000256" key="1">
    <source>
        <dbReference type="ARBA" id="ARBA00022679"/>
    </source>
</evidence>
<feature type="domain" description="Methyltransferase" evidence="9">
    <location>
        <begin position="67"/>
        <end position="219"/>
    </location>
</feature>
<dbReference type="CDD" id="cd02440">
    <property type="entry name" value="AdoMet_MTases"/>
    <property type="match status" value="1"/>
</dbReference>
<comment type="catalytic activity">
    <reaction evidence="7">
        <text>arsenic triglutathione + 2 [thioredoxin]-dithiol + 2 S-adenosyl-L-methionine + H2O = dimethylarsinous acid + 2 [thioredoxin]-disulfide + 3 glutathione + 2 S-adenosyl-L-homocysteine + 2 H(+)</text>
        <dbReference type="Rhea" id="RHEA:69464"/>
        <dbReference type="Rhea" id="RHEA-COMP:10698"/>
        <dbReference type="Rhea" id="RHEA-COMP:10700"/>
        <dbReference type="ChEBI" id="CHEBI:15377"/>
        <dbReference type="ChEBI" id="CHEBI:15378"/>
        <dbReference type="ChEBI" id="CHEBI:23808"/>
        <dbReference type="ChEBI" id="CHEBI:29950"/>
        <dbReference type="ChEBI" id="CHEBI:50058"/>
        <dbReference type="ChEBI" id="CHEBI:57856"/>
        <dbReference type="ChEBI" id="CHEBI:57925"/>
        <dbReference type="ChEBI" id="CHEBI:59789"/>
        <dbReference type="ChEBI" id="CHEBI:183640"/>
        <dbReference type="EC" id="2.1.1.137"/>
    </reaction>
</comment>
<dbReference type="PANTHER" id="PTHR43675:SF8">
    <property type="entry name" value="ARSENITE METHYLTRANSFERASE"/>
    <property type="match status" value="1"/>
</dbReference>
<dbReference type="EMBL" id="JWJD01000006">
    <property type="protein sequence ID" value="KIH75912.1"/>
    <property type="molecule type" value="Genomic_DNA"/>
</dbReference>
<organism evidence="10 11">
    <name type="scientific">Geoalkalibacter ferrihydriticus DSM 17813</name>
    <dbReference type="NCBI Taxonomy" id="1121915"/>
    <lineage>
        <taxon>Bacteria</taxon>
        <taxon>Pseudomonadati</taxon>
        <taxon>Thermodesulfobacteriota</taxon>
        <taxon>Desulfuromonadia</taxon>
        <taxon>Desulfuromonadales</taxon>
        <taxon>Geoalkalibacteraceae</taxon>
        <taxon>Geoalkalibacter</taxon>
    </lineage>
</organism>
<dbReference type="Pfam" id="PF13847">
    <property type="entry name" value="Methyltransf_31"/>
    <property type="match status" value="1"/>
</dbReference>
<evidence type="ECO:0000256" key="5">
    <source>
        <dbReference type="ARBA" id="ARBA00034545"/>
    </source>
</evidence>
<comment type="catalytic activity">
    <reaction evidence="6">
        <text>arsenic triglutathione + [thioredoxin]-dithiol + S-adenosyl-L-methionine + 2 H2O = methylarsonous acid + [thioredoxin]-disulfide + 3 glutathione + S-adenosyl-L-homocysteine + H(+)</text>
        <dbReference type="Rhea" id="RHEA:69460"/>
        <dbReference type="Rhea" id="RHEA-COMP:10698"/>
        <dbReference type="Rhea" id="RHEA-COMP:10700"/>
        <dbReference type="ChEBI" id="CHEBI:15377"/>
        <dbReference type="ChEBI" id="CHEBI:15378"/>
        <dbReference type="ChEBI" id="CHEBI:17826"/>
        <dbReference type="ChEBI" id="CHEBI:29950"/>
        <dbReference type="ChEBI" id="CHEBI:50058"/>
        <dbReference type="ChEBI" id="CHEBI:57856"/>
        <dbReference type="ChEBI" id="CHEBI:57925"/>
        <dbReference type="ChEBI" id="CHEBI:59789"/>
        <dbReference type="ChEBI" id="CHEBI:183640"/>
        <dbReference type="EC" id="2.1.1.137"/>
    </reaction>
</comment>
<dbReference type="AlphaFoldDB" id="A0A0C2HSZ6"/>
<keyword evidence="1 10" id="KW-0808">Transferase</keyword>
<dbReference type="InterPro" id="IPR025714">
    <property type="entry name" value="Methyltranfer_dom"/>
</dbReference>
<gene>
    <name evidence="10" type="ORF">GFER_13400</name>
</gene>
<reference evidence="10 11" key="1">
    <citation type="submission" date="2014-12" db="EMBL/GenBank/DDBJ databases">
        <title>Genomes of Geoalkalibacter ferrihydriticus and Geoalkalibacter subterraneus, two haloalkaliphilic metal-reducing members of the Geobacteraceae.</title>
        <authorList>
            <person name="Badalamenti J.P."/>
            <person name="Torres C.I."/>
            <person name="Krajmalnik-Brown R."/>
            <person name="Bond D.R."/>
        </authorList>
    </citation>
    <scope>NUCLEOTIDE SEQUENCE [LARGE SCALE GENOMIC DNA]</scope>
    <source>
        <strain evidence="10 11">DSM 17813</strain>
    </source>
</reference>
<comment type="catalytic activity">
    <reaction evidence="8">
        <text>arsenic triglutathione + 3 [thioredoxin]-dithiol + 3 S-adenosyl-L-methionine = trimethylarsine + 3 [thioredoxin]-disulfide + 3 glutathione + 3 S-adenosyl-L-homocysteine + 3 H(+)</text>
        <dbReference type="Rhea" id="RHEA:69432"/>
        <dbReference type="Rhea" id="RHEA-COMP:10698"/>
        <dbReference type="Rhea" id="RHEA-COMP:10700"/>
        <dbReference type="ChEBI" id="CHEBI:15378"/>
        <dbReference type="ChEBI" id="CHEBI:27130"/>
        <dbReference type="ChEBI" id="CHEBI:29950"/>
        <dbReference type="ChEBI" id="CHEBI:50058"/>
        <dbReference type="ChEBI" id="CHEBI:57856"/>
        <dbReference type="ChEBI" id="CHEBI:57925"/>
        <dbReference type="ChEBI" id="CHEBI:59789"/>
        <dbReference type="ChEBI" id="CHEBI:183640"/>
        <dbReference type="EC" id="2.1.1.137"/>
    </reaction>
</comment>
<dbReference type="SUPFAM" id="SSF53335">
    <property type="entry name" value="S-adenosyl-L-methionine-dependent methyltransferases"/>
    <property type="match status" value="1"/>
</dbReference>